<sequence>MINNVSKTIKIILATTLLGCCLAVPYAITDLESCNTDKYEIIISNSQRFITSVWMLLLYSGFVIFIGVLYKLISAELKGPMVTRTSAETSNDDENRKVIRMLAIVVVALFICWTPLQVFRPIYHYLITSPHQAKLSSIAPYVEIACGFLFYSVSTTINPILYNIVSYKFREAFKKMFLRRRSNDQIAPKSYTAKTEFESLSLVTM</sequence>
<dbReference type="AlphaFoldDB" id="A0AAW1ITU1"/>
<evidence type="ECO:0000256" key="4">
    <source>
        <dbReference type="ARBA" id="ARBA00022989"/>
    </source>
</evidence>
<dbReference type="PANTHER" id="PTHR24243">
    <property type="entry name" value="G-PROTEIN COUPLED RECEPTOR"/>
    <property type="match status" value="1"/>
</dbReference>
<feature type="domain" description="G-protein coupled receptors family 1 profile" evidence="11">
    <location>
        <begin position="1"/>
        <end position="162"/>
    </location>
</feature>
<name>A0AAW1ITU1_POPJA</name>
<dbReference type="PRINTS" id="PR00237">
    <property type="entry name" value="GPCRRHODOPSN"/>
</dbReference>
<evidence type="ECO:0000256" key="5">
    <source>
        <dbReference type="ARBA" id="ARBA00023040"/>
    </source>
</evidence>
<dbReference type="GO" id="GO:0008188">
    <property type="term" value="F:neuropeptide receptor activity"/>
    <property type="evidence" value="ECO:0007669"/>
    <property type="project" value="TreeGrafter"/>
</dbReference>
<gene>
    <name evidence="12" type="ORF">QE152_g34177</name>
</gene>
<dbReference type="Proteomes" id="UP001458880">
    <property type="component" value="Unassembled WGS sequence"/>
</dbReference>
<feature type="chain" id="PRO_5043699301" evidence="10">
    <location>
        <begin position="24"/>
        <end position="205"/>
    </location>
</feature>
<keyword evidence="10" id="KW-0732">Signal</keyword>
<dbReference type="GO" id="GO:0005886">
    <property type="term" value="C:plasma membrane"/>
    <property type="evidence" value="ECO:0007669"/>
    <property type="project" value="TreeGrafter"/>
</dbReference>
<dbReference type="InterPro" id="IPR000276">
    <property type="entry name" value="GPCR_Rhodpsn"/>
</dbReference>
<evidence type="ECO:0000313" key="13">
    <source>
        <dbReference type="Proteomes" id="UP001458880"/>
    </source>
</evidence>
<dbReference type="InterPro" id="IPR017452">
    <property type="entry name" value="GPCR_Rhodpsn_7TM"/>
</dbReference>
<keyword evidence="6 9" id="KW-0472">Membrane</keyword>
<evidence type="ECO:0000313" key="12">
    <source>
        <dbReference type="EMBL" id="KAK9693473.1"/>
    </source>
</evidence>
<evidence type="ECO:0000256" key="8">
    <source>
        <dbReference type="ARBA" id="ARBA00023224"/>
    </source>
</evidence>
<feature type="transmembrane region" description="Helical" evidence="9">
    <location>
        <begin position="51"/>
        <end position="73"/>
    </location>
</feature>
<dbReference type="PROSITE" id="PS50262">
    <property type="entry name" value="G_PROTEIN_RECEP_F1_2"/>
    <property type="match status" value="1"/>
</dbReference>
<dbReference type="Pfam" id="PF00001">
    <property type="entry name" value="7tm_1"/>
    <property type="match status" value="1"/>
</dbReference>
<keyword evidence="3 9" id="KW-0812">Transmembrane</keyword>
<dbReference type="EMBL" id="JASPKY010000541">
    <property type="protein sequence ID" value="KAK9693473.1"/>
    <property type="molecule type" value="Genomic_DNA"/>
</dbReference>
<dbReference type="PANTHER" id="PTHR24243:SF208">
    <property type="entry name" value="PYROKININ-1 RECEPTOR"/>
    <property type="match status" value="1"/>
</dbReference>
<dbReference type="Gene3D" id="1.20.1070.10">
    <property type="entry name" value="Rhodopsin 7-helix transmembrane proteins"/>
    <property type="match status" value="1"/>
</dbReference>
<evidence type="ECO:0000256" key="3">
    <source>
        <dbReference type="ARBA" id="ARBA00022692"/>
    </source>
</evidence>
<comment type="similarity">
    <text evidence="2">Belongs to the G-protein coupled receptor 1 family.</text>
</comment>
<evidence type="ECO:0000256" key="10">
    <source>
        <dbReference type="SAM" id="SignalP"/>
    </source>
</evidence>
<keyword evidence="13" id="KW-1185">Reference proteome</keyword>
<proteinExistence type="inferred from homology"/>
<evidence type="ECO:0000256" key="6">
    <source>
        <dbReference type="ARBA" id="ARBA00023136"/>
    </source>
</evidence>
<evidence type="ECO:0000256" key="1">
    <source>
        <dbReference type="ARBA" id="ARBA00004141"/>
    </source>
</evidence>
<keyword evidence="4 9" id="KW-1133">Transmembrane helix</keyword>
<evidence type="ECO:0000256" key="2">
    <source>
        <dbReference type="ARBA" id="ARBA00010663"/>
    </source>
</evidence>
<dbReference type="SUPFAM" id="SSF81321">
    <property type="entry name" value="Family A G protein-coupled receptor-like"/>
    <property type="match status" value="1"/>
</dbReference>
<feature type="signal peptide" evidence="10">
    <location>
        <begin position="1"/>
        <end position="23"/>
    </location>
</feature>
<reference evidence="12 13" key="1">
    <citation type="journal article" date="2024" name="BMC Genomics">
        <title>De novo assembly and annotation of Popillia japonica's genome with initial clues to its potential as an invasive pest.</title>
        <authorList>
            <person name="Cucini C."/>
            <person name="Boschi S."/>
            <person name="Funari R."/>
            <person name="Cardaioli E."/>
            <person name="Iannotti N."/>
            <person name="Marturano G."/>
            <person name="Paoli F."/>
            <person name="Bruttini M."/>
            <person name="Carapelli A."/>
            <person name="Frati F."/>
            <person name="Nardi F."/>
        </authorList>
    </citation>
    <scope>NUCLEOTIDE SEQUENCE [LARGE SCALE GENOMIC DNA]</scope>
    <source>
        <strain evidence="12">DMR45628</strain>
    </source>
</reference>
<keyword evidence="7 12" id="KW-0675">Receptor</keyword>
<keyword evidence="5" id="KW-0297">G-protein coupled receptor</keyword>
<feature type="transmembrane region" description="Helical" evidence="9">
    <location>
        <begin position="98"/>
        <end position="118"/>
    </location>
</feature>
<evidence type="ECO:0000256" key="9">
    <source>
        <dbReference type="SAM" id="Phobius"/>
    </source>
</evidence>
<protein>
    <submittedName>
        <fullName evidence="12">7 transmembrane receptor (Rhodopsin family)</fullName>
    </submittedName>
</protein>
<feature type="transmembrane region" description="Helical" evidence="9">
    <location>
        <begin position="138"/>
        <end position="165"/>
    </location>
</feature>
<organism evidence="12 13">
    <name type="scientific">Popillia japonica</name>
    <name type="common">Japanese beetle</name>
    <dbReference type="NCBI Taxonomy" id="7064"/>
    <lineage>
        <taxon>Eukaryota</taxon>
        <taxon>Metazoa</taxon>
        <taxon>Ecdysozoa</taxon>
        <taxon>Arthropoda</taxon>
        <taxon>Hexapoda</taxon>
        <taxon>Insecta</taxon>
        <taxon>Pterygota</taxon>
        <taxon>Neoptera</taxon>
        <taxon>Endopterygota</taxon>
        <taxon>Coleoptera</taxon>
        <taxon>Polyphaga</taxon>
        <taxon>Scarabaeiformia</taxon>
        <taxon>Scarabaeidae</taxon>
        <taxon>Rutelinae</taxon>
        <taxon>Popillia</taxon>
    </lineage>
</organism>
<evidence type="ECO:0000259" key="11">
    <source>
        <dbReference type="PROSITE" id="PS50262"/>
    </source>
</evidence>
<evidence type="ECO:0000256" key="7">
    <source>
        <dbReference type="ARBA" id="ARBA00023170"/>
    </source>
</evidence>
<comment type="caution">
    <text evidence="12">The sequence shown here is derived from an EMBL/GenBank/DDBJ whole genome shotgun (WGS) entry which is preliminary data.</text>
</comment>
<accession>A0AAW1ITU1</accession>
<comment type="subcellular location">
    <subcellularLocation>
        <location evidence="1">Membrane</location>
        <topology evidence="1">Multi-pass membrane protein</topology>
    </subcellularLocation>
</comment>
<keyword evidence="8" id="KW-0807">Transducer</keyword>